<gene>
    <name evidence="3" type="ORF">GCM10007112_14980</name>
    <name evidence="2" type="ORF">Vsou_23910</name>
</gene>
<dbReference type="EMBL" id="AP026830">
    <property type="protein sequence ID" value="BDR93298.1"/>
    <property type="molecule type" value="Genomic_DNA"/>
</dbReference>
<sequence>MINSKTTNKGQTSAIEIAIIIPAIIIAIIVFIALIPNYSYSAGSEVNTFQLNAIAQSLLQYIVTNPGNPQNWGLNASQLAAFGLAQPNQPYNLDPFKVLALTYWDYQNGINPLPPPSGTTAICQIPQSNSGFFGYLNSLNITSLYITDYFMIIPTTLSKASLNYNNVKEMLGLGNNYDFKLMIYPVFNVTVTNNTSTNTVTVQVTRFNTKPQQPVPNATVQITYTIMYYSTTSGNKFSFAICAGTSPPETTNNNGIATFNMATLSCTSTTGNLTVNHPYISNASSIYIDAYAGISGIGDHGYLIWPNNITIPLLMVMILPNNTNMNSILFIDPSALNTTCLEIIYNNTGKKSLGLRVMAIYKSVYGYVFQETNYSLNPANGNSQQSRPVPCTATYPSNGNPNSGQKSSVCYWNVPSSPMFLIVTVYRNSQGQTGSIPKSQILVIPYGISPQFYLSNRIIVFGKSIKNAPVGTATSLVYIEDSAYYVTLYLYYGGNVFGPMG</sequence>
<keyword evidence="1" id="KW-0472">Membrane</keyword>
<reference evidence="3" key="2">
    <citation type="submission" date="2020-09" db="EMBL/GenBank/DDBJ databases">
        <authorList>
            <person name="Sun Q."/>
            <person name="Ohkuma M."/>
        </authorList>
    </citation>
    <scope>NUCLEOTIDE SEQUENCE</scope>
    <source>
        <strain evidence="3">JCM 11219</strain>
    </source>
</reference>
<proteinExistence type="predicted"/>
<reference evidence="5" key="3">
    <citation type="submission" date="2022-09" db="EMBL/GenBank/DDBJ databases">
        <title>Complete genome sequence of Vulcanisaeta souniana.</title>
        <authorList>
            <person name="Kato S."/>
            <person name="Itoh T."/>
            <person name="Ohkuma M."/>
        </authorList>
    </citation>
    <scope>NUCLEOTIDE SEQUENCE [LARGE SCALE GENOMIC DNA]</scope>
    <source>
        <strain evidence="5">JCM 11219</strain>
    </source>
</reference>
<dbReference type="EMBL" id="BMNM01000005">
    <property type="protein sequence ID" value="GGI79034.1"/>
    <property type="molecule type" value="Genomic_DNA"/>
</dbReference>
<dbReference type="GeneID" id="76207933"/>
<keyword evidence="1" id="KW-1133">Transmembrane helix</keyword>
<keyword evidence="5" id="KW-1185">Reference proteome</keyword>
<feature type="transmembrane region" description="Helical" evidence="1">
    <location>
        <begin position="12"/>
        <end position="35"/>
    </location>
</feature>
<dbReference type="Proteomes" id="UP001060771">
    <property type="component" value="Chromosome"/>
</dbReference>
<dbReference type="AlphaFoldDB" id="A0A830E7E8"/>
<evidence type="ECO:0000313" key="5">
    <source>
        <dbReference type="Proteomes" id="UP001060771"/>
    </source>
</evidence>
<evidence type="ECO:0000313" key="2">
    <source>
        <dbReference type="EMBL" id="BDR93298.1"/>
    </source>
</evidence>
<organism evidence="3 4">
    <name type="scientific">Vulcanisaeta souniana JCM 11219</name>
    <dbReference type="NCBI Taxonomy" id="1293586"/>
    <lineage>
        <taxon>Archaea</taxon>
        <taxon>Thermoproteota</taxon>
        <taxon>Thermoprotei</taxon>
        <taxon>Thermoproteales</taxon>
        <taxon>Thermoproteaceae</taxon>
        <taxon>Vulcanisaeta</taxon>
    </lineage>
</organism>
<evidence type="ECO:0000256" key="1">
    <source>
        <dbReference type="SAM" id="Phobius"/>
    </source>
</evidence>
<reference evidence="3" key="1">
    <citation type="journal article" date="2014" name="Int. J. Syst. Evol. Microbiol.">
        <title>Complete genome sequence of Corynebacterium casei LMG S-19264T (=DSM 44701T), isolated from a smear-ripened cheese.</title>
        <authorList>
            <consortium name="US DOE Joint Genome Institute (JGI-PGF)"/>
            <person name="Walter F."/>
            <person name="Albersmeier A."/>
            <person name="Kalinowski J."/>
            <person name="Ruckert C."/>
        </authorList>
    </citation>
    <scope>NUCLEOTIDE SEQUENCE</scope>
    <source>
        <strain evidence="3">JCM 11219</strain>
    </source>
</reference>
<accession>A0A830E7E8</accession>
<keyword evidence="1" id="KW-0812">Transmembrane</keyword>
<protein>
    <submittedName>
        <fullName evidence="3">Uncharacterized protein</fullName>
    </submittedName>
</protein>
<dbReference type="RefSeq" id="WP_188603369.1">
    <property type="nucleotide sequence ID" value="NZ_AP026830.1"/>
</dbReference>
<evidence type="ECO:0000313" key="3">
    <source>
        <dbReference type="EMBL" id="GGI79034.1"/>
    </source>
</evidence>
<reference evidence="2" key="4">
    <citation type="journal article" date="2023" name="Microbiol. Resour. Announc.">
        <title>Complete Genome Sequence of Vulcanisaeta souniana Strain IC-059, a Hyperthermophilic Archaeon Isolated from Hot Spring Water in Japan.</title>
        <authorList>
            <person name="Kato S."/>
            <person name="Itoh T."/>
            <person name="Wu L."/>
            <person name="Ma J."/>
            <person name="Ohkuma M."/>
        </authorList>
    </citation>
    <scope>NUCLEOTIDE SEQUENCE</scope>
    <source>
        <strain evidence="2">JCM 11219</strain>
    </source>
</reference>
<evidence type="ECO:0000313" key="4">
    <source>
        <dbReference type="Proteomes" id="UP000657075"/>
    </source>
</evidence>
<dbReference type="Proteomes" id="UP000657075">
    <property type="component" value="Unassembled WGS sequence"/>
</dbReference>
<dbReference type="OrthoDB" id="28861at2157"/>
<name>A0A830E7E8_9CREN</name>